<dbReference type="SMART" id="SM00155">
    <property type="entry name" value="PLDc"/>
    <property type="match status" value="2"/>
</dbReference>
<dbReference type="PROSITE" id="PS50035">
    <property type="entry name" value="PLD"/>
    <property type="match status" value="2"/>
</dbReference>
<protein>
    <recommendedName>
        <fullName evidence="3">Phospholipase D</fullName>
    </recommendedName>
    <alternativeName>
        <fullName evidence="5">Choline phosphatase</fullName>
    </alternativeName>
</protein>
<dbReference type="KEGG" id="mon:G8E03_15755"/>
<dbReference type="CDD" id="cd09111">
    <property type="entry name" value="PLDc_ymdC_like_1"/>
    <property type="match status" value="1"/>
</dbReference>
<evidence type="ECO:0000256" key="5">
    <source>
        <dbReference type="ARBA" id="ARBA00029594"/>
    </source>
</evidence>
<evidence type="ECO:0000313" key="7">
    <source>
        <dbReference type="EMBL" id="QIK42300.1"/>
    </source>
</evidence>
<evidence type="ECO:0000313" key="8">
    <source>
        <dbReference type="Proteomes" id="UP000500791"/>
    </source>
</evidence>
<keyword evidence="8" id="KW-1185">Reference proteome</keyword>
<geneLocation type="plasmid" evidence="7 8">
    <name>unnamed3</name>
</geneLocation>
<gene>
    <name evidence="7" type="ORF">G8E03_15755</name>
</gene>
<proteinExistence type="predicted"/>
<dbReference type="EMBL" id="CP049814">
    <property type="protein sequence ID" value="QIK42300.1"/>
    <property type="molecule type" value="Genomic_DNA"/>
</dbReference>
<feature type="domain" description="PLD phosphodiesterase" evidence="6">
    <location>
        <begin position="170"/>
        <end position="197"/>
    </location>
</feature>
<reference evidence="7 8" key="1">
    <citation type="submission" date="2020-03" db="EMBL/GenBank/DDBJ databases">
        <title>Complete genome sequence of Monaibacterium sp. ALG8 with diverse plasmids.</title>
        <authorList>
            <person name="Sun C."/>
        </authorList>
    </citation>
    <scope>NUCLEOTIDE SEQUENCE [LARGE SCALE GENOMIC DNA]</scope>
    <source>
        <strain evidence="7 8">ALG8</strain>
        <plasmid evidence="7 8">unnamed3</plasmid>
    </source>
</reference>
<comment type="subcellular location">
    <subcellularLocation>
        <location evidence="2">Secreted</location>
    </subcellularLocation>
</comment>
<evidence type="ECO:0000259" key="6">
    <source>
        <dbReference type="PROSITE" id="PS50035"/>
    </source>
</evidence>
<dbReference type="Proteomes" id="UP000500791">
    <property type="component" value="Plasmid unnamed3"/>
</dbReference>
<dbReference type="GO" id="GO:0030572">
    <property type="term" value="F:phosphatidyltransferase activity"/>
    <property type="evidence" value="ECO:0007669"/>
    <property type="project" value="UniProtKB-ARBA"/>
</dbReference>
<dbReference type="CDD" id="cd09113">
    <property type="entry name" value="PLDc_ymdC_like_2"/>
    <property type="match status" value="1"/>
</dbReference>
<dbReference type="Gene3D" id="3.30.870.10">
    <property type="entry name" value="Endonuclease Chain A"/>
    <property type="match status" value="2"/>
</dbReference>
<keyword evidence="7" id="KW-0614">Plasmid</keyword>
<comment type="function">
    <text evidence="1">Could be a virulence factor.</text>
</comment>
<name>A0A6G7VQV3_9RHOB</name>
<keyword evidence="4" id="KW-0964">Secreted</keyword>
<dbReference type="GO" id="GO:0005576">
    <property type="term" value="C:extracellular region"/>
    <property type="evidence" value="ECO:0007669"/>
    <property type="project" value="UniProtKB-SubCell"/>
</dbReference>
<evidence type="ECO:0000256" key="1">
    <source>
        <dbReference type="ARBA" id="ARBA00003145"/>
    </source>
</evidence>
<organism evidence="7 8">
    <name type="scientific">Pontivivens nitratireducens</name>
    <dbReference type="NCBI Taxonomy" id="2758038"/>
    <lineage>
        <taxon>Bacteria</taxon>
        <taxon>Pseudomonadati</taxon>
        <taxon>Pseudomonadota</taxon>
        <taxon>Alphaproteobacteria</taxon>
        <taxon>Rhodobacterales</taxon>
        <taxon>Paracoccaceae</taxon>
        <taxon>Pontivivens</taxon>
    </lineage>
</organism>
<dbReference type="GO" id="GO:0032049">
    <property type="term" value="P:cardiolipin biosynthetic process"/>
    <property type="evidence" value="ECO:0007669"/>
    <property type="project" value="UniProtKB-ARBA"/>
</dbReference>
<dbReference type="InterPro" id="IPR025202">
    <property type="entry name" value="PLD-like_dom"/>
</dbReference>
<evidence type="ECO:0000256" key="4">
    <source>
        <dbReference type="ARBA" id="ARBA00022525"/>
    </source>
</evidence>
<dbReference type="AlphaFoldDB" id="A0A6G7VQV3"/>
<evidence type="ECO:0000256" key="3">
    <source>
        <dbReference type="ARBA" id="ARBA00018392"/>
    </source>
</evidence>
<dbReference type="SUPFAM" id="SSF56024">
    <property type="entry name" value="Phospholipase D/nuclease"/>
    <property type="match status" value="2"/>
</dbReference>
<dbReference type="Pfam" id="PF13091">
    <property type="entry name" value="PLDc_2"/>
    <property type="match status" value="2"/>
</dbReference>
<accession>A0A6G7VQV3</accession>
<sequence length="512" mass="56873">MLFSILQFLLFVACFLGLAIIIARVSFSVPPVANRSQEFALPPATEGRLSEALKEQAQRHPELSGISSLENGMDAFVARMMLAGAAVSSIDVQYYIWRADMTGHLLLKALLHAADRGVRVRLLLDDNGVDGLDDVLASMDAHRNIEVRLFNPFMLRRFKRLSYAFDFFRLNHRMHNKAFTVDGRASILGGRNIGDEYFGTGRNPLQIDLDVLAVGEVVSHISADFDRYWNAASVHEAAFILGKVRQPDLLTMRLARFADAPQYSDYRASLENSDIVTSLKEGTLALEWTSADLISDDPDKIMGKAPEAELFTTRLRDAMKPIEHRFDGVTPYFVPGERGQEAFASLRERGVAVRMLTNSLEATNMLPVHAGYSKRRKDLLRMGVGLFELRAQAAAPSDGDKLARLGSSGSNLHAKTFAVDGARIFIGSFNFDPRSAMLNTEMGLVIESEGMAQALHHAFDTGLRGLAWQLRLQDGKPVWTEGTTTTEKEPGTSLHNRIVLRLIGWLPVEWLL</sequence>
<dbReference type="PANTHER" id="PTHR21248">
    <property type="entry name" value="CARDIOLIPIN SYNTHASE"/>
    <property type="match status" value="1"/>
</dbReference>
<dbReference type="PANTHER" id="PTHR21248:SF12">
    <property type="entry name" value="CARDIOLIPIN SYNTHASE C"/>
    <property type="match status" value="1"/>
</dbReference>
<dbReference type="RefSeq" id="WP_166194793.1">
    <property type="nucleotide sequence ID" value="NZ_CP049814.1"/>
</dbReference>
<evidence type="ECO:0000256" key="2">
    <source>
        <dbReference type="ARBA" id="ARBA00004613"/>
    </source>
</evidence>
<feature type="domain" description="PLD phosphodiesterase" evidence="6">
    <location>
        <begin position="408"/>
        <end position="435"/>
    </location>
</feature>
<dbReference type="InterPro" id="IPR001736">
    <property type="entry name" value="PLipase_D/transphosphatidylase"/>
</dbReference>